<dbReference type="SUPFAM" id="SSF52540">
    <property type="entry name" value="P-loop containing nucleoside triphosphate hydrolases"/>
    <property type="match status" value="1"/>
</dbReference>
<dbReference type="InterPro" id="IPR027417">
    <property type="entry name" value="P-loop_NTPase"/>
</dbReference>
<comment type="caution">
    <text evidence="3">The sequence shown here is derived from an EMBL/GenBank/DDBJ whole genome shotgun (WGS) entry which is preliminary data.</text>
</comment>
<dbReference type="AlphaFoldDB" id="A0A8J3ZIS4"/>
<reference evidence="3" key="1">
    <citation type="submission" date="2021-01" db="EMBL/GenBank/DDBJ databases">
        <title>Whole genome shotgun sequence of Virgisporangium aurantiacum NBRC 16421.</title>
        <authorList>
            <person name="Komaki H."/>
            <person name="Tamura T."/>
        </authorList>
    </citation>
    <scope>NUCLEOTIDE SEQUENCE</scope>
    <source>
        <strain evidence="3">NBRC 16421</strain>
    </source>
</reference>
<protein>
    <recommendedName>
        <fullName evidence="2">Helicase HerA-like C-terminal domain-containing protein</fullName>
    </recommendedName>
</protein>
<evidence type="ECO:0000313" key="4">
    <source>
        <dbReference type="Proteomes" id="UP000612585"/>
    </source>
</evidence>
<evidence type="ECO:0000259" key="2">
    <source>
        <dbReference type="Pfam" id="PF05872"/>
    </source>
</evidence>
<dbReference type="PANTHER" id="PTHR30121:SF6">
    <property type="entry name" value="SLR6007 PROTEIN"/>
    <property type="match status" value="1"/>
</dbReference>
<sequence length="889" mass="94353">MTVPDGSRYLSHRLVEVPRPASDASARPAATGRLRMLPPLAMAHAAGTTVACCWIRTRPNGPAAVLAGGTRPDPTGDGFCFPAGARTVELRPGQADRALGKLPHWRPVWLLVDALTDRPPSDATDPDGPLLEDLFAYLPEMPMAVLAVGTPIGAGEVAAHLDRLSDIVDALEPRRTGRGTERLRLAEAEAELRYLRRWAAQGHWRIRLFTGARTAAGCDAIAGLLAGGADLADGVLRVRPRGSSGLGGRNGGRDGGRDGGREVIAGADALAAVARAPLRELPGVRVTEPPRFDVTPETAPGGPVPGLLLGTVLDATRGPGLPFEVTADSVNRHTFVTGATGAGKSQTVRTLLEQLAAAGVPWLVVEPAKAEYRAMAARLGGGVIRIRPGDADAVPAGINPLAPVAGFNLSTHLDLVRALFVAAFQASDPFPQVLSAALTRCYEDLGWDLALGEPADPALSPRYPTLADLQRTAELVVGEVGYGREVTDNVRGFIRVRLGALRLGTTGRFFQDGHPVDVAELLKRHVVLEIEDVGDDQDKAFLMGTVVLALTEHLRTSARDARGLRHVTVIEEAHRLLRPGVGAAEHAVEMFAAMLAEVRAYGEGIVIAEQIPAKLIPDVIKNTAIKIVHRLPARDDRDAVGATMNLTDDQSAFLVTLAPGEAAAFADGMDAPVLVRVADGTDRETVAATTASPAAIVTTRSAACGPACHGEPCTLRQMRMAQRFPEALPALTLWAELAVVGHLTGWPLPVPTLDLYTALRAPAERLRDCAIGHAVDAAVAVRSTAISREVSPGALAAHVSTAMRDLLGGRWPCERREPRWLARPRHRRLLFGDARPSALETVVGADADGPAWTTALGTGLATFRKCRWPLAELSEKRWGGTDDGDRRRR</sequence>
<dbReference type="EMBL" id="BOPG01000098">
    <property type="protein sequence ID" value="GIJ63543.1"/>
    <property type="molecule type" value="Genomic_DNA"/>
</dbReference>
<dbReference type="PANTHER" id="PTHR30121">
    <property type="entry name" value="UNCHARACTERIZED PROTEIN YJGR-RELATED"/>
    <property type="match status" value="1"/>
</dbReference>
<dbReference type="InterPro" id="IPR051162">
    <property type="entry name" value="T4SS_component"/>
</dbReference>
<evidence type="ECO:0000256" key="1">
    <source>
        <dbReference type="SAM" id="MobiDB-lite"/>
    </source>
</evidence>
<dbReference type="InterPro" id="IPR033186">
    <property type="entry name" value="HerA_C"/>
</dbReference>
<dbReference type="RefSeq" id="WP_204010295.1">
    <property type="nucleotide sequence ID" value="NZ_BOPG01000098.1"/>
</dbReference>
<dbReference type="Gene3D" id="3.40.50.300">
    <property type="entry name" value="P-loop containing nucleotide triphosphate hydrolases"/>
    <property type="match status" value="2"/>
</dbReference>
<keyword evidence="4" id="KW-1185">Reference proteome</keyword>
<proteinExistence type="predicted"/>
<accession>A0A8J3ZIS4</accession>
<evidence type="ECO:0000313" key="3">
    <source>
        <dbReference type="EMBL" id="GIJ63543.1"/>
    </source>
</evidence>
<name>A0A8J3ZIS4_9ACTN</name>
<feature type="domain" description="Helicase HerA-like C-terminal" evidence="2">
    <location>
        <begin position="322"/>
        <end position="365"/>
    </location>
</feature>
<organism evidence="3 4">
    <name type="scientific">Virgisporangium aurantiacum</name>
    <dbReference type="NCBI Taxonomy" id="175570"/>
    <lineage>
        <taxon>Bacteria</taxon>
        <taxon>Bacillati</taxon>
        <taxon>Actinomycetota</taxon>
        <taxon>Actinomycetes</taxon>
        <taxon>Micromonosporales</taxon>
        <taxon>Micromonosporaceae</taxon>
        <taxon>Virgisporangium</taxon>
    </lineage>
</organism>
<feature type="compositionally biased region" description="Basic and acidic residues" evidence="1">
    <location>
        <begin position="251"/>
        <end position="261"/>
    </location>
</feature>
<feature type="region of interest" description="Disordered" evidence="1">
    <location>
        <begin position="240"/>
        <end position="261"/>
    </location>
</feature>
<gene>
    <name evidence="3" type="ORF">Vau01_110590</name>
</gene>
<dbReference type="Pfam" id="PF05872">
    <property type="entry name" value="HerA_C"/>
    <property type="match status" value="1"/>
</dbReference>
<dbReference type="Proteomes" id="UP000612585">
    <property type="component" value="Unassembled WGS sequence"/>
</dbReference>